<feature type="region of interest" description="Disordered" evidence="2">
    <location>
        <begin position="37"/>
        <end position="65"/>
    </location>
</feature>
<evidence type="ECO:0000313" key="4">
    <source>
        <dbReference type="EMBL" id="QEM08188.1"/>
    </source>
</evidence>
<organism evidence="4 6">
    <name type="scientific">Mucilaginibacter rubeus</name>
    <dbReference type="NCBI Taxonomy" id="2027860"/>
    <lineage>
        <taxon>Bacteria</taxon>
        <taxon>Pseudomonadati</taxon>
        <taxon>Bacteroidota</taxon>
        <taxon>Sphingobacteriia</taxon>
        <taxon>Sphingobacteriales</taxon>
        <taxon>Sphingobacteriaceae</taxon>
        <taxon>Mucilaginibacter</taxon>
    </lineage>
</organism>
<feature type="coiled-coil region" evidence="1">
    <location>
        <begin position="106"/>
        <end position="163"/>
    </location>
</feature>
<evidence type="ECO:0000313" key="5">
    <source>
        <dbReference type="EMBL" id="QTE53706.1"/>
    </source>
</evidence>
<dbReference type="InterPro" id="IPR055407">
    <property type="entry name" value="TraM_C"/>
</dbReference>
<evidence type="ECO:0000256" key="2">
    <source>
        <dbReference type="SAM" id="MobiDB-lite"/>
    </source>
</evidence>
<name>A0AAE6JMN1_9SPHI</name>
<evidence type="ECO:0000259" key="3">
    <source>
        <dbReference type="Pfam" id="PF12508"/>
    </source>
</evidence>
<proteinExistence type="predicted"/>
<evidence type="ECO:0000313" key="6">
    <source>
        <dbReference type="Proteomes" id="UP000250557"/>
    </source>
</evidence>
<dbReference type="Proteomes" id="UP000250557">
    <property type="component" value="Chromosome"/>
</dbReference>
<keyword evidence="1" id="KW-0175">Coiled coil</keyword>
<sequence>MMTTQEERKRKLLLFLPLLLLPFLALGFYALGGGRSNDGQQTASANKGINTELPGAKLKNDNSEDKLSLMDKAKRDSAAARSKTAAGAFAALGWDTSKFSQHVDPAKTAEANEVQINERLAQINKQINQPVSISKNPANDYGATSKSAELERLEKLLKQKQQNSEPDPQMQQLSTMLDKIMQLQNPSLVKDEPKQKEAVDSDSAFSAIPAIIDGDQKVPPGGIVKLRLKDSITIGGITFPKGQSLYGLCAITNQRLLLDIKNIRLGNTIIPVNLTVFSLDGLVGIDAPKAELAGAAGDGASSALTNMQFLSMDQSLSTQAATAGISAAKGLLSKKVKKIRVKLKGDQTVLLRNNQQK</sequence>
<accession>A0AAE6JMN1</accession>
<feature type="domain" description="Conjugative transposon TraM C-terminal" evidence="3">
    <location>
        <begin position="208"/>
        <end position="352"/>
    </location>
</feature>
<dbReference type="Pfam" id="PF12508">
    <property type="entry name" value="Transposon_TraM"/>
    <property type="match status" value="1"/>
</dbReference>
<reference evidence="4 6" key="1">
    <citation type="submission" date="2019-08" db="EMBL/GenBank/DDBJ databases">
        <title>Comparative genome analysis confer to the adaptation heavy metal polluted environment.</title>
        <authorList>
            <person name="Li Y."/>
        </authorList>
    </citation>
    <scope>NUCLEOTIDE SEQUENCE [LARGE SCALE GENOMIC DNA]</scope>
    <source>
        <strain evidence="4 6">P2</strain>
    </source>
</reference>
<dbReference type="EMBL" id="CP043451">
    <property type="protein sequence ID" value="QEM08188.1"/>
    <property type="molecule type" value="Genomic_DNA"/>
</dbReference>
<dbReference type="EMBL" id="CP071880">
    <property type="protein sequence ID" value="QTE53706.1"/>
    <property type="molecule type" value="Genomic_DNA"/>
</dbReference>
<evidence type="ECO:0000256" key="1">
    <source>
        <dbReference type="SAM" id="Coils"/>
    </source>
</evidence>
<dbReference type="Proteomes" id="UP000663940">
    <property type="component" value="Chromosome"/>
</dbReference>
<protein>
    <submittedName>
        <fullName evidence="4">Conjugative transposon protein TraM</fullName>
    </submittedName>
</protein>
<gene>
    <name evidence="4" type="primary">traM</name>
    <name evidence="4" type="ORF">DIU31_005925</name>
    <name evidence="5" type="ORF">J3L21_21785</name>
</gene>
<reference evidence="5 7" key="2">
    <citation type="submission" date="2021-03" db="EMBL/GenBank/DDBJ databases">
        <title>Mucilaginibacter strains isolated from gold and copper mining confer multi heavy-metal resistance.</title>
        <authorList>
            <person name="Li Y."/>
        </authorList>
    </citation>
    <scope>NUCLEOTIDE SEQUENCE [LARGE SCALE GENOMIC DNA]</scope>
    <source>
        <strain evidence="5 7">P2-4</strain>
    </source>
</reference>
<keyword evidence="7" id="KW-1185">Reference proteome</keyword>
<evidence type="ECO:0000313" key="7">
    <source>
        <dbReference type="Proteomes" id="UP000663940"/>
    </source>
</evidence>
<feature type="compositionally biased region" description="Polar residues" evidence="2">
    <location>
        <begin position="37"/>
        <end position="49"/>
    </location>
</feature>
<dbReference type="AlphaFoldDB" id="A0AAE6JMN1"/>